<dbReference type="Pfam" id="PF00646">
    <property type="entry name" value="F-box"/>
    <property type="match status" value="1"/>
</dbReference>
<reference evidence="2" key="1">
    <citation type="submission" date="2020-03" db="EMBL/GenBank/DDBJ databases">
        <title>A high-quality chromosome-level genome assembly of a woody plant with both climbing and erect habits, Rhamnella rubrinervis.</title>
        <authorList>
            <person name="Lu Z."/>
            <person name="Yang Y."/>
            <person name="Zhu X."/>
            <person name="Sun Y."/>
        </authorList>
    </citation>
    <scope>NUCLEOTIDE SEQUENCE</scope>
    <source>
        <strain evidence="2">BYM</strain>
        <tissue evidence="2">Leaf</tissue>
    </source>
</reference>
<dbReference type="CDD" id="cd22157">
    <property type="entry name" value="F-box_AtFBW1-like"/>
    <property type="match status" value="1"/>
</dbReference>
<dbReference type="PANTHER" id="PTHR31672">
    <property type="entry name" value="BNACNNG10540D PROTEIN"/>
    <property type="match status" value="1"/>
</dbReference>
<dbReference type="EMBL" id="VOIH02000002">
    <property type="protein sequence ID" value="KAF3453743.1"/>
    <property type="molecule type" value="Genomic_DNA"/>
</dbReference>
<dbReference type="Gene3D" id="1.20.1280.50">
    <property type="match status" value="1"/>
</dbReference>
<dbReference type="InterPro" id="IPR017451">
    <property type="entry name" value="F-box-assoc_interact_dom"/>
</dbReference>
<name>A0A8K0MQ03_9ROSA</name>
<feature type="domain" description="F-box" evidence="1">
    <location>
        <begin position="27"/>
        <end position="67"/>
    </location>
</feature>
<dbReference type="SUPFAM" id="SSF81383">
    <property type="entry name" value="F-box domain"/>
    <property type="match status" value="1"/>
</dbReference>
<evidence type="ECO:0000313" key="2">
    <source>
        <dbReference type="EMBL" id="KAF3453743.1"/>
    </source>
</evidence>
<dbReference type="InterPro" id="IPR001810">
    <property type="entry name" value="F-box_dom"/>
</dbReference>
<organism evidence="2 3">
    <name type="scientific">Rhamnella rubrinervis</name>
    <dbReference type="NCBI Taxonomy" id="2594499"/>
    <lineage>
        <taxon>Eukaryota</taxon>
        <taxon>Viridiplantae</taxon>
        <taxon>Streptophyta</taxon>
        <taxon>Embryophyta</taxon>
        <taxon>Tracheophyta</taxon>
        <taxon>Spermatophyta</taxon>
        <taxon>Magnoliopsida</taxon>
        <taxon>eudicotyledons</taxon>
        <taxon>Gunneridae</taxon>
        <taxon>Pentapetalae</taxon>
        <taxon>rosids</taxon>
        <taxon>fabids</taxon>
        <taxon>Rosales</taxon>
        <taxon>Rhamnaceae</taxon>
        <taxon>rhamnoid group</taxon>
        <taxon>Rhamneae</taxon>
        <taxon>Rhamnella</taxon>
    </lineage>
</organism>
<accession>A0A8K0MQ03</accession>
<comment type="caution">
    <text evidence="2">The sequence shown here is derived from an EMBL/GenBank/DDBJ whole genome shotgun (WGS) entry which is preliminary data.</text>
</comment>
<dbReference type="InterPro" id="IPR006527">
    <property type="entry name" value="F-box-assoc_dom_typ1"/>
</dbReference>
<dbReference type="PANTHER" id="PTHR31672:SF13">
    <property type="entry name" value="F-BOX PROTEIN CPR30-LIKE"/>
    <property type="match status" value="1"/>
</dbReference>
<evidence type="ECO:0000259" key="1">
    <source>
        <dbReference type="SMART" id="SM00256"/>
    </source>
</evidence>
<dbReference type="NCBIfam" id="TIGR01640">
    <property type="entry name" value="F_box_assoc_1"/>
    <property type="match status" value="1"/>
</dbReference>
<dbReference type="InterPro" id="IPR036047">
    <property type="entry name" value="F-box-like_dom_sf"/>
</dbReference>
<dbReference type="Proteomes" id="UP000796880">
    <property type="component" value="Unassembled WGS sequence"/>
</dbReference>
<gene>
    <name evidence="2" type="ORF">FNV43_RR04184</name>
</gene>
<sequence length="474" mass="54010">MANCDAKSSLEQLFTNVVCMGITEDYIPKEIVEKVLLLLPVKSLIRFKCVSKSLCALIEHPSFRAKHLHNSKNNISSSSTTSLFLSFTFEERMAVEKHIFMNCNANHKPSYPHAIAAELPTLNIINTSEDDDVDHYYDKRLLVQCSSEYVKLPLAKDMIRDRRLVRICSQCDGLLCLFDEFGNFCLCNPSTKECRTLPPCLLQPQTSRGLRLLLPFSTGYYANSQGLCLLQYTSCGLGYDDKAKDYKIIRIVKTFPPGTEPPRAELYSLSSNSWREMDLSNIAEDLRCCFLCCEHKVYLKGVYYFLANGTDGKSKIVCFDMCEEEFNCISLPDFHSSYMRIAVWNERVVVFPTVYYGASTVQMWVMDGGNGGVRDRNSCFWTKHSEIRFAAGVIDPKPLLFWKNDDELLMEIFYEKIEKRKLISYNIGSTKFRNVPFGAGSSPHDQGYDSQFRVNNVVPYVKSLVSVKEGNRAC</sequence>
<dbReference type="SMART" id="SM00256">
    <property type="entry name" value="FBOX"/>
    <property type="match status" value="1"/>
</dbReference>
<dbReference type="OrthoDB" id="1644187at2759"/>
<dbReference type="Pfam" id="PF07734">
    <property type="entry name" value="FBA_1"/>
    <property type="match status" value="1"/>
</dbReference>
<keyword evidence="3" id="KW-1185">Reference proteome</keyword>
<dbReference type="AlphaFoldDB" id="A0A8K0MQ03"/>
<dbReference type="InterPro" id="IPR050796">
    <property type="entry name" value="SCF_F-box_component"/>
</dbReference>
<proteinExistence type="predicted"/>
<protein>
    <recommendedName>
        <fullName evidence="1">F-box domain-containing protein</fullName>
    </recommendedName>
</protein>
<evidence type="ECO:0000313" key="3">
    <source>
        <dbReference type="Proteomes" id="UP000796880"/>
    </source>
</evidence>